<dbReference type="AlphaFoldDB" id="A0AAD7CZ13"/>
<dbReference type="InterPro" id="IPR052936">
    <property type="entry name" value="Jasmonate_Hydroxylase-like"/>
</dbReference>
<dbReference type="PANTHER" id="PTHR37811:SF2">
    <property type="entry name" value="ABM DOMAIN-CONTAINING PROTEIN"/>
    <property type="match status" value="1"/>
</dbReference>
<dbReference type="InterPro" id="IPR007138">
    <property type="entry name" value="ABM_dom"/>
</dbReference>
<evidence type="ECO:0000313" key="3">
    <source>
        <dbReference type="Proteomes" id="UP001221757"/>
    </source>
</evidence>
<dbReference type="Proteomes" id="UP001221757">
    <property type="component" value="Unassembled WGS sequence"/>
</dbReference>
<gene>
    <name evidence="2" type="ORF">B0H17DRAFT_1085522</name>
</gene>
<keyword evidence="3" id="KW-1185">Reference proteome</keyword>
<dbReference type="SUPFAM" id="SSF54909">
    <property type="entry name" value="Dimeric alpha+beta barrel"/>
    <property type="match status" value="1"/>
</dbReference>
<comment type="caution">
    <text evidence="2">The sequence shown here is derived from an EMBL/GenBank/DDBJ whole genome shotgun (WGS) entry which is preliminary data.</text>
</comment>
<accession>A0AAD7CZ13</accession>
<dbReference type="InterPro" id="IPR011008">
    <property type="entry name" value="Dimeric_a/b-barrel"/>
</dbReference>
<evidence type="ECO:0000259" key="1">
    <source>
        <dbReference type="Pfam" id="PF03992"/>
    </source>
</evidence>
<feature type="domain" description="ABM" evidence="1">
    <location>
        <begin position="11"/>
        <end position="92"/>
    </location>
</feature>
<evidence type="ECO:0000313" key="2">
    <source>
        <dbReference type="EMBL" id="KAJ7671009.1"/>
    </source>
</evidence>
<protein>
    <recommendedName>
        <fullName evidence="1">ABM domain-containing protein</fullName>
    </recommendedName>
</protein>
<dbReference type="Pfam" id="PF03992">
    <property type="entry name" value="ABM"/>
    <property type="match status" value="1"/>
</dbReference>
<name>A0AAD7CZ13_MYCRO</name>
<sequence>MMFEAEVPYYAVIFSSKRKAQEGDGYPEMAAQMVSLAQTQPGFLGIESVSSAGEDGGDSSGKVITGITISYWKDESSIKAWKSNLDHLLAQKKGKNDWYTHYEVRVSRVERAYEGGFESKADVTA</sequence>
<dbReference type="Gene3D" id="3.30.70.100">
    <property type="match status" value="1"/>
</dbReference>
<organism evidence="2 3">
    <name type="scientific">Mycena rosella</name>
    <name type="common">Pink bonnet</name>
    <name type="synonym">Agaricus rosellus</name>
    <dbReference type="NCBI Taxonomy" id="1033263"/>
    <lineage>
        <taxon>Eukaryota</taxon>
        <taxon>Fungi</taxon>
        <taxon>Dikarya</taxon>
        <taxon>Basidiomycota</taxon>
        <taxon>Agaricomycotina</taxon>
        <taxon>Agaricomycetes</taxon>
        <taxon>Agaricomycetidae</taxon>
        <taxon>Agaricales</taxon>
        <taxon>Marasmiineae</taxon>
        <taxon>Mycenaceae</taxon>
        <taxon>Mycena</taxon>
    </lineage>
</organism>
<dbReference type="EMBL" id="JARKIE010000177">
    <property type="protein sequence ID" value="KAJ7671009.1"/>
    <property type="molecule type" value="Genomic_DNA"/>
</dbReference>
<dbReference type="PANTHER" id="PTHR37811">
    <property type="entry name" value="BLL5343 PROTEIN"/>
    <property type="match status" value="1"/>
</dbReference>
<reference evidence="2" key="1">
    <citation type="submission" date="2023-03" db="EMBL/GenBank/DDBJ databases">
        <title>Massive genome expansion in bonnet fungi (Mycena s.s.) driven by repeated elements and novel gene families across ecological guilds.</title>
        <authorList>
            <consortium name="Lawrence Berkeley National Laboratory"/>
            <person name="Harder C.B."/>
            <person name="Miyauchi S."/>
            <person name="Viragh M."/>
            <person name="Kuo A."/>
            <person name="Thoen E."/>
            <person name="Andreopoulos B."/>
            <person name="Lu D."/>
            <person name="Skrede I."/>
            <person name="Drula E."/>
            <person name="Henrissat B."/>
            <person name="Morin E."/>
            <person name="Kohler A."/>
            <person name="Barry K."/>
            <person name="LaButti K."/>
            <person name="Morin E."/>
            <person name="Salamov A."/>
            <person name="Lipzen A."/>
            <person name="Mereny Z."/>
            <person name="Hegedus B."/>
            <person name="Baldrian P."/>
            <person name="Stursova M."/>
            <person name="Weitz H."/>
            <person name="Taylor A."/>
            <person name="Grigoriev I.V."/>
            <person name="Nagy L.G."/>
            <person name="Martin F."/>
            <person name="Kauserud H."/>
        </authorList>
    </citation>
    <scope>NUCLEOTIDE SEQUENCE</scope>
    <source>
        <strain evidence="2">CBHHK067</strain>
    </source>
</reference>
<proteinExistence type="predicted"/>